<evidence type="ECO:0000313" key="5">
    <source>
        <dbReference type="Proteomes" id="UP001152759"/>
    </source>
</evidence>
<organism evidence="4 5">
    <name type="scientific">Bemisia tabaci</name>
    <name type="common">Sweetpotato whitefly</name>
    <name type="synonym">Aleurodes tabaci</name>
    <dbReference type="NCBI Taxonomy" id="7038"/>
    <lineage>
        <taxon>Eukaryota</taxon>
        <taxon>Metazoa</taxon>
        <taxon>Ecdysozoa</taxon>
        <taxon>Arthropoda</taxon>
        <taxon>Hexapoda</taxon>
        <taxon>Insecta</taxon>
        <taxon>Pterygota</taxon>
        <taxon>Neoptera</taxon>
        <taxon>Paraneoptera</taxon>
        <taxon>Hemiptera</taxon>
        <taxon>Sternorrhyncha</taxon>
        <taxon>Aleyrodoidea</taxon>
        <taxon>Aleyrodidae</taxon>
        <taxon>Aleyrodinae</taxon>
        <taxon>Bemisia</taxon>
    </lineage>
</organism>
<dbReference type="SUPFAM" id="SSF56801">
    <property type="entry name" value="Acetyl-CoA synthetase-like"/>
    <property type="match status" value="1"/>
</dbReference>
<feature type="domain" description="AMP-dependent synthetase/ligase" evidence="3">
    <location>
        <begin position="12"/>
        <end position="183"/>
    </location>
</feature>
<comment type="subcellular location">
    <subcellularLocation>
        <location evidence="1">Peroxisome</location>
    </subcellularLocation>
</comment>
<dbReference type="InterPro" id="IPR000873">
    <property type="entry name" value="AMP-dep_synth/lig_dom"/>
</dbReference>
<evidence type="ECO:0000256" key="1">
    <source>
        <dbReference type="ARBA" id="ARBA00004275"/>
    </source>
</evidence>
<dbReference type="GO" id="GO:0004467">
    <property type="term" value="F:long-chain fatty acid-CoA ligase activity"/>
    <property type="evidence" value="ECO:0007669"/>
    <property type="project" value="TreeGrafter"/>
</dbReference>
<reference evidence="4" key="1">
    <citation type="submission" date="2021-12" db="EMBL/GenBank/DDBJ databases">
        <authorList>
            <person name="King R."/>
        </authorList>
    </citation>
    <scope>NUCLEOTIDE SEQUENCE</scope>
</reference>
<dbReference type="AlphaFoldDB" id="A0AAI8UTY7"/>
<dbReference type="Pfam" id="PF00501">
    <property type="entry name" value="AMP-binding"/>
    <property type="match status" value="2"/>
</dbReference>
<dbReference type="PANTHER" id="PTHR24096:SF422">
    <property type="entry name" value="BCDNA.GH02901"/>
    <property type="match status" value="1"/>
</dbReference>
<proteinExistence type="predicted"/>
<dbReference type="Gene3D" id="3.40.50.980">
    <property type="match status" value="3"/>
</dbReference>
<dbReference type="EMBL" id="CAKKNF020000002">
    <property type="protein sequence ID" value="CAH0746855.1"/>
    <property type="molecule type" value="Genomic_DNA"/>
</dbReference>
<name>A0AAI8UTY7_BEMTA</name>
<keyword evidence="5" id="KW-1185">Reference proteome</keyword>
<dbReference type="GO" id="GO:0046949">
    <property type="term" value="P:fatty-acyl-CoA biosynthetic process"/>
    <property type="evidence" value="ECO:0007669"/>
    <property type="project" value="TreeGrafter"/>
</dbReference>
<dbReference type="Gene3D" id="2.30.38.10">
    <property type="entry name" value="Luciferase, Domain 3"/>
    <property type="match status" value="1"/>
</dbReference>
<evidence type="ECO:0000259" key="3">
    <source>
        <dbReference type="Pfam" id="PF00501"/>
    </source>
</evidence>
<dbReference type="Proteomes" id="UP001152759">
    <property type="component" value="Unassembled WGS sequence"/>
</dbReference>
<dbReference type="PANTHER" id="PTHR24096">
    <property type="entry name" value="LONG-CHAIN-FATTY-ACID--COA LIGASE"/>
    <property type="match status" value="1"/>
</dbReference>
<evidence type="ECO:0000256" key="2">
    <source>
        <dbReference type="ARBA" id="ARBA00023140"/>
    </source>
</evidence>
<sequence>MASNRETCGLTKRNYTFSEARSFSRRFGVSLLDRGLNPGDVLVVMLPNAIDNPIILLGALEAGLLVTTIDPAYKKNELSLQVRTIGAKVIVAIPTVVPLVKAVLEELGVTMPIILVDLKGEETGHDFWSYRDLISRSDGTDTQRKWPEVSPEDIAILLSSSGTTGERKMVARTHRNTVATMVLSGVYGKNRIISGSIVFGLTEVWPLFMALQNDQNPLNLGYPEPNTELKVIDTCGKSLRPGEVGELCIRGPQVGTFTLVSRLFKSIEHYVVIIHFNELHLCYFMRASLKSGRIWNALMSFLTEKNASVKHFSLMSVNHTLNESIGKLSAPSIF</sequence>
<feature type="domain" description="AMP-dependent synthetase/ligase" evidence="3">
    <location>
        <begin position="198"/>
        <end position="254"/>
    </location>
</feature>
<keyword evidence="2" id="KW-0576">Peroxisome</keyword>
<evidence type="ECO:0000313" key="4">
    <source>
        <dbReference type="EMBL" id="CAH0746855.1"/>
    </source>
</evidence>
<gene>
    <name evidence="4" type="ORF">BEMITA_LOCUS23</name>
</gene>
<dbReference type="GO" id="GO:0005777">
    <property type="term" value="C:peroxisome"/>
    <property type="evidence" value="ECO:0007669"/>
    <property type="project" value="UniProtKB-SubCell"/>
</dbReference>
<protein>
    <recommendedName>
        <fullName evidence="3">AMP-dependent synthetase/ligase domain-containing protein</fullName>
    </recommendedName>
</protein>
<comment type="caution">
    <text evidence="4">The sequence shown here is derived from an EMBL/GenBank/DDBJ whole genome shotgun (WGS) entry which is preliminary data.</text>
</comment>
<accession>A0AAI8UTY7</accession>